<dbReference type="OrthoDB" id="1490552at2"/>
<comment type="caution">
    <text evidence="4">The sequence shown here is derived from an EMBL/GenBank/DDBJ whole genome shotgun (WGS) entry which is preliminary data.</text>
</comment>
<dbReference type="SUPFAM" id="SSF48452">
    <property type="entry name" value="TPR-like"/>
    <property type="match status" value="1"/>
</dbReference>
<evidence type="ECO:0000256" key="2">
    <source>
        <dbReference type="ARBA" id="ARBA00022803"/>
    </source>
</evidence>
<dbReference type="InterPro" id="IPR019734">
    <property type="entry name" value="TPR_rpt"/>
</dbReference>
<dbReference type="PANTHER" id="PTHR45586:SF1">
    <property type="entry name" value="LIPOPOLYSACCHARIDE ASSEMBLY PROTEIN B"/>
    <property type="match status" value="1"/>
</dbReference>
<feature type="repeat" description="TPR" evidence="3">
    <location>
        <begin position="200"/>
        <end position="233"/>
    </location>
</feature>
<dbReference type="InterPro" id="IPR011990">
    <property type="entry name" value="TPR-like_helical_dom_sf"/>
</dbReference>
<dbReference type="Pfam" id="PF14559">
    <property type="entry name" value="TPR_19"/>
    <property type="match status" value="1"/>
</dbReference>
<evidence type="ECO:0000313" key="5">
    <source>
        <dbReference type="Proteomes" id="UP000267223"/>
    </source>
</evidence>
<evidence type="ECO:0000256" key="3">
    <source>
        <dbReference type="PROSITE-ProRule" id="PRU00339"/>
    </source>
</evidence>
<dbReference type="PANTHER" id="PTHR45586">
    <property type="entry name" value="TPR REPEAT-CONTAINING PROTEIN PA4667"/>
    <property type="match status" value="1"/>
</dbReference>
<keyword evidence="1" id="KW-0677">Repeat</keyword>
<sequence>MNKRIILAGLGAILVFVLFFFGKTATTKKEMPAAAKAETPQFNIKDSLTAEKHKLSPERLVFVNNIENNISRGDLKHQEVNQYTNLANFWKDSVGSFIPYAYYLSEAAKLDNSEKKLTFAARLILENMKRADDPAQKVWEAQTAADLFERAIKLDPDNNDLKVGLGSCYVYGEGMIGNAEQTMKGIQQLLEVVKKDSNNMQAQMVLGIGGVISSQYDKAIERLKKVVDFDPHNLEAVSWLADAYAASGDKQNAIKWYEQSEHLVNNPAFTKEINERIRALKENQ</sequence>
<evidence type="ECO:0000256" key="1">
    <source>
        <dbReference type="ARBA" id="ARBA00022737"/>
    </source>
</evidence>
<dbReference type="Gene3D" id="1.25.40.10">
    <property type="entry name" value="Tetratricopeptide repeat domain"/>
    <property type="match status" value="1"/>
</dbReference>
<evidence type="ECO:0000313" key="4">
    <source>
        <dbReference type="EMBL" id="RNI38995.1"/>
    </source>
</evidence>
<dbReference type="InterPro" id="IPR051012">
    <property type="entry name" value="CellSynth/LPSAsmb/PSIAsmb"/>
</dbReference>
<dbReference type="RefSeq" id="WP_123119560.1">
    <property type="nucleotide sequence ID" value="NZ_RJJR01000002.1"/>
</dbReference>
<accession>A0A3M9NNB4</accession>
<dbReference type="PROSITE" id="PS50005">
    <property type="entry name" value="TPR"/>
    <property type="match status" value="1"/>
</dbReference>
<keyword evidence="5" id="KW-1185">Reference proteome</keyword>
<gene>
    <name evidence="4" type="ORF">EFY79_04875</name>
</gene>
<name>A0A3M9NNB4_9BACT</name>
<protein>
    <submittedName>
        <fullName evidence="4">Uncharacterized protein</fullName>
    </submittedName>
</protein>
<dbReference type="EMBL" id="RJJR01000002">
    <property type="protein sequence ID" value="RNI38995.1"/>
    <property type="molecule type" value="Genomic_DNA"/>
</dbReference>
<dbReference type="Proteomes" id="UP000267223">
    <property type="component" value="Unassembled WGS sequence"/>
</dbReference>
<dbReference type="AlphaFoldDB" id="A0A3M9NNB4"/>
<keyword evidence="2 3" id="KW-0802">TPR repeat</keyword>
<organism evidence="4 5">
    <name type="scientific">Hanamia caeni</name>
    <dbReference type="NCBI Taxonomy" id="2294116"/>
    <lineage>
        <taxon>Bacteria</taxon>
        <taxon>Pseudomonadati</taxon>
        <taxon>Bacteroidota</taxon>
        <taxon>Chitinophagia</taxon>
        <taxon>Chitinophagales</taxon>
        <taxon>Chitinophagaceae</taxon>
        <taxon>Hanamia</taxon>
    </lineage>
</organism>
<reference evidence="4 5" key="1">
    <citation type="submission" date="2018-11" db="EMBL/GenBank/DDBJ databases">
        <title>Draft genome sequence of Ferruginibacter sp. BO-59.</title>
        <authorList>
            <person name="Im W.T."/>
        </authorList>
    </citation>
    <scope>NUCLEOTIDE SEQUENCE [LARGE SCALE GENOMIC DNA]</scope>
    <source>
        <strain evidence="4 5">BO-59</strain>
    </source>
</reference>
<proteinExistence type="predicted"/>